<dbReference type="EMBL" id="BAAAFA010000010">
    <property type="protein sequence ID" value="GAA0821585.1"/>
    <property type="molecule type" value="Genomic_DNA"/>
</dbReference>
<proteinExistence type="predicted"/>
<feature type="transmembrane region" description="Helical" evidence="7">
    <location>
        <begin position="35"/>
        <end position="56"/>
    </location>
</feature>
<evidence type="ECO:0000256" key="3">
    <source>
        <dbReference type="ARBA" id="ARBA00022692"/>
    </source>
</evidence>
<evidence type="ECO:0000313" key="9">
    <source>
        <dbReference type="Proteomes" id="UP001500021"/>
    </source>
</evidence>
<keyword evidence="3 7" id="KW-0812">Transmembrane</keyword>
<dbReference type="InterPro" id="IPR001046">
    <property type="entry name" value="NRAMP_fam"/>
</dbReference>
<keyword evidence="5 7" id="KW-1133">Transmembrane helix</keyword>
<evidence type="ECO:0000256" key="1">
    <source>
        <dbReference type="ARBA" id="ARBA00004141"/>
    </source>
</evidence>
<feature type="transmembrane region" description="Helical" evidence="7">
    <location>
        <begin position="77"/>
        <end position="98"/>
    </location>
</feature>
<keyword evidence="4" id="KW-0769">Symport</keyword>
<evidence type="ECO:0000313" key="8">
    <source>
        <dbReference type="EMBL" id="GAA0821585.1"/>
    </source>
</evidence>
<feature type="transmembrane region" description="Helical" evidence="7">
    <location>
        <begin position="326"/>
        <end position="342"/>
    </location>
</feature>
<reference evidence="8 9" key="1">
    <citation type="journal article" date="2019" name="Int. J. Syst. Evol. Microbiol.">
        <title>The Global Catalogue of Microorganisms (GCM) 10K type strain sequencing project: providing services to taxonomists for standard genome sequencing and annotation.</title>
        <authorList>
            <consortium name="The Broad Institute Genomics Platform"/>
            <consortium name="The Broad Institute Genome Sequencing Center for Infectious Disease"/>
            <person name="Wu L."/>
            <person name="Ma J."/>
        </authorList>
    </citation>
    <scope>NUCLEOTIDE SEQUENCE [LARGE SCALE GENOMIC DNA]</scope>
    <source>
        <strain evidence="8 9">JCM 15608</strain>
    </source>
</reference>
<feature type="transmembrane region" description="Helical" evidence="7">
    <location>
        <begin position="193"/>
        <end position="213"/>
    </location>
</feature>
<evidence type="ECO:0000256" key="7">
    <source>
        <dbReference type="SAM" id="Phobius"/>
    </source>
</evidence>
<feature type="transmembrane region" description="Helical" evidence="7">
    <location>
        <begin position="234"/>
        <end position="257"/>
    </location>
</feature>
<dbReference type="Proteomes" id="UP001500021">
    <property type="component" value="Unassembled WGS sequence"/>
</dbReference>
<feature type="transmembrane region" description="Helical" evidence="7">
    <location>
        <begin position="155"/>
        <end position="173"/>
    </location>
</feature>
<evidence type="ECO:0000256" key="4">
    <source>
        <dbReference type="ARBA" id="ARBA00022847"/>
    </source>
</evidence>
<evidence type="ECO:0000256" key="2">
    <source>
        <dbReference type="ARBA" id="ARBA00022448"/>
    </source>
</evidence>
<dbReference type="PANTHER" id="PTHR11706:SF33">
    <property type="entry name" value="NATURAL RESISTANCE-ASSOCIATED MACROPHAGE PROTEIN 2"/>
    <property type="match status" value="1"/>
</dbReference>
<sequence length="410" mass="43134">MIKFPKIGPAVLVTAAFIGPGTVITATMAGANYGFSLLWALVFSVIATIILQEMAARLGVVTQQGLGENIRLACTNPLVKILAVLLVVSAIVVGNAAYQGGNISGASLGLVHVFGQGQWLQGSMLETISLWPLVIGSVALFILASGSYQFIEKALILLVTVMSIAFLASFMMVPIDWSEFFSGLLIPSLPTGATLTVIALIGTTVVPYNLFLHSASASKKWQNVEQLGDARKDLYFAIPLGGLISIAIISTAASAFFGQQIEITNAADIAPALAPVFGEHAGIFIAVGLFAAGISSAVTAPLAAAFALSGILNLNKEISSLQFKSIWFVILLLGVLIASIGYRPIEVIWVAQVANGVLLPLISLFLLWMMNSATLGQHKNTKRQNLLGLLVVLVTLLLSARSLMSAFGLL</sequence>
<feature type="transmembrane region" description="Helical" evidence="7">
    <location>
        <begin position="281"/>
        <end position="314"/>
    </location>
</feature>
<organism evidence="8 9">
    <name type="scientific">Colwellia asteriadis</name>
    <dbReference type="NCBI Taxonomy" id="517723"/>
    <lineage>
        <taxon>Bacteria</taxon>
        <taxon>Pseudomonadati</taxon>
        <taxon>Pseudomonadota</taxon>
        <taxon>Gammaproteobacteria</taxon>
        <taxon>Alteromonadales</taxon>
        <taxon>Colwelliaceae</taxon>
        <taxon>Colwellia</taxon>
    </lineage>
</organism>
<evidence type="ECO:0000256" key="6">
    <source>
        <dbReference type="ARBA" id="ARBA00023136"/>
    </source>
</evidence>
<feature type="transmembrane region" description="Helical" evidence="7">
    <location>
        <begin position="389"/>
        <end position="409"/>
    </location>
</feature>
<dbReference type="Pfam" id="PF01566">
    <property type="entry name" value="Nramp"/>
    <property type="match status" value="1"/>
</dbReference>
<keyword evidence="9" id="KW-1185">Reference proteome</keyword>
<feature type="transmembrane region" description="Helical" evidence="7">
    <location>
        <begin position="348"/>
        <end position="368"/>
    </location>
</feature>
<keyword evidence="2" id="KW-0813">Transport</keyword>
<accession>A0ABN1LA71</accession>
<dbReference type="RefSeq" id="WP_343818356.1">
    <property type="nucleotide sequence ID" value="NZ_BAAAFA010000010.1"/>
</dbReference>
<keyword evidence="6 7" id="KW-0472">Membrane</keyword>
<gene>
    <name evidence="8" type="ORF">GCM10009111_28790</name>
</gene>
<name>A0ABN1LA71_9GAMM</name>
<evidence type="ECO:0000256" key="5">
    <source>
        <dbReference type="ARBA" id="ARBA00022989"/>
    </source>
</evidence>
<feature type="transmembrane region" description="Helical" evidence="7">
    <location>
        <begin position="128"/>
        <end position="148"/>
    </location>
</feature>
<dbReference type="PRINTS" id="PR00447">
    <property type="entry name" value="NATRESASSCMP"/>
</dbReference>
<dbReference type="PANTHER" id="PTHR11706">
    <property type="entry name" value="SOLUTE CARRIER PROTEIN FAMILY 11 MEMBER"/>
    <property type="match status" value="1"/>
</dbReference>
<protein>
    <submittedName>
        <fullName evidence="8">Nramp family divalent metal transporter</fullName>
    </submittedName>
</protein>
<comment type="subcellular location">
    <subcellularLocation>
        <location evidence="1">Membrane</location>
        <topology evidence="1">Multi-pass membrane protein</topology>
    </subcellularLocation>
</comment>
<dbReference type="NCBIfam" id="NF037982">
    <property type="entry name" value="Nramp_1"/>
    <property type="match status" value="1"/>
</dbReference>
<comment type="caution">
    <text evidence="8">The sequence shown here is derived from an EMBL/GenBank/DDBJ whole genome shotgun (WGS) entry which is preliminary data.</text>
</comment>